<dbReference type="AlphaFoldDB" id="A0AAE1HTP6"/>
<evidence type="ECO:0000256" key="2">
    <source>
        <dbReference type="ARBA" id="ARBA00022692"/>
    </source>
</evidence>
<comment type="caution">
    <text evidence="8">The sequence shown here is derived from an EMBL/GenBank/DDBJ whole genome shotgun (WGS) entry which is preliminary data.</text>
</comment>
<feature type="region of interest" description="Disordered" evidence="6">
    <location>
        <begin position="51"/>
        <end position="114"/>
    </location>
</feature>
<evidence type="ECO:0000256" key="7">
    <source>
        <dbReference type="SAM" id="Phobius"/>
    </source>
</evidence>
<evidence type="ECO:0000256" key="4">
    <source>
        <dbReference type="ARBA" id="ARBA00022989"/>
    </source>
</evidence>
<keyword evidence="3" id="KW-0712">Selenocysteine</keyword>
<dbReference type="GO" id="GO:0006816">
    <property type="term" value="P:calcium ion transport"/>
    <property type="evidence" value="ECO:0007669"/>
    <property type="project" value="TreeGrafter"/>
</dbReference>
<dbReference type="PANTHER" id="PTHR16875">
    <property type="entry name" value="SELENOPROTEIN K"/>
    <property type="match status" value="1"/>
</dbReference>
<organism evidence="8 9">
    <name type="scientific">Frankliniella fusca</name>
    <dbReference type="NCBI Taxonomy" id="407009"/>
    <lineage>
        <taxon>Eukaryota</taxon>
        <taxon>Metazoa</taxon>
        <taxon>Ecdysozoa</taxon>
        <taxon>Arthropoda</taxon>
        <taxon>Hexapoda</taxon>
        <taxon>Insecta</taxon>
        <taxon>Pterygota</taxon>
        <taxon>Neoptera</taxon>
        <taxon>Paraneoptera</taxon>
        <taxon>Thysanoptera</taxon>
        <taxon>Terebrantia</taxon>
        <taxon>Thripoidea</taxon>
        <taxon>Thripidae</taxon>
        <taxon>Frankliniella</taxon>
    </lineage>
</organism>
<keyword evidence="9" id="KW-1185">Reference proteome</keyword>
<evidence type="ECO:0000313" key="9">
    <source>
        <dbReference type="Proteomes" id="UP001219518"/>
    </source>
</evidence>
<dbReference type="GO" id="GO:0005789">
    <property type="term" value="C:endoplasmic reticulum membrane"/>
    <property type="evidence" value="ECO:0007669"/>
    <property type="project" value="TreeGrafter"/>
</dbReference>
<evidence type="ECO:0000256" key="1">
    <source>
        <dbReference type="ARBA" id="ARBA00004167"/>
    </source>
</evidence>
<accession>A0AAE1HTP6</accession>
<dbReference type="PANTHER" id="PTHR16875:SF0">
    <property type="entry name" value="SELENOPROTEIN K"/>
    <property type="match status" value="1"/>
</dbReference>
<evidence type="ECO:0000256" key="3">
    <source>
        <dbReference type="ARBA" id="ARBA00022933"/>
    </source>
</evidence>
<comment type="subcellular location">
    <subcellularLocation>
        <location evidence="1">Membrane</location>
        <topology evidence="1">Single-pass membrane protein</topology>
    </subcellularLocation>
</comment>
<feature type="compositionally biased region" description="Gly residues" evidence="6">
    <location>
        <begin position="105"/>
        <end position="114"/>
    </location>
</feature>
<reference evidence="8" key="1">
    <citation type="submission" date="2021-07" db="EMBL/GenBank/DDBJ databases">
        <authorList>
            <person name="Catto M.A."/>
            <person name="Jacobson A."/>
            <person name="Kennedy G."/>
            <person name="Labadie P."/>
            <person name="Hunt B.G."/>
            <person name="Srinivasan R."/>
        </authorList>
    </citation>
    <scope>NUCLEOTIDE SEQUENCE</scope>
    <source>
        <strain evidence="8">PL_HMW_Pooled</strain>
        <tissue evidence="8">Head</tissue>
    </source>
</reference>
<feature type="transmembrane region" description="Helical" evidence="7">
    <location>
        <begin position="24"/>
        <end position="43"/>
    </location>
</feature>
<dbReference type="GO" id="GO:0032469">
    <property type="term" value="P:endoplasmic reticulum calcium ion homeostasis"/>
    <property type="evidence" value="ECO:0007669"/>
    <property type="project" value="TreeGrafter"/>
</dbReference>
<dbReference type="Proteomes" id="UP001219518">
    <property type="component" value="Unassembled WGS sequence"/>
</dbReference>
<evidence type="ECO:0000256" key="6">
    <source>
        <dbReference type="SAM" id="MobiDB-lite"/>
    </source>
</evidence>
<dbReference type="EMBL" id="JAHWGI010001284">
    <property type="protein sequence ID" value="KAK3927239.1"/>
    <property type="molecule type" value="Genomic_DNA"/>
</dbReference>
<sequence length="114" mass="11831">MTWIDNDGTIHESMPWGISKITSMFWGFLNVVYLFFTTLIPGLRNSDGESVNFRAPRGGGGGGGGGGSGGWGGGNGRGPPRPPKPRGNFRSFGDMFGRGSVNMGGCPGGSCGRM</sequence>
<protein>
    <submittedName>
        <fullName evidence="8">Selenoprotein K</fullName>
    </submittedName>
</protein>
<reference evidence="8" key="2">
    <citation type="journal article" date="2023" name="BMC Genomics">
        <title>Pest status, molecular evolution, and epigenetic factors derived from the genome assembly of Frankliniella fusca, a thysanopteran phytovirus vector.</title>
        <authorList>
            <person name="Catto M.A."/>
            <person name="Labadie P.E."/>
            <person name="Jacobson A.L."/>
            <person name="Kennedy G.G."/>
            <person name="Srinivasan R."/>
            <person name="Hunt B.G."/>
        </authorList>
    </citation>
    <scope>NUCLEOTIDE SEQUENCE</scope>
    <source>
        <strain evidence="8">PL_HMW_Pooled</strain>
    </source>
</reference>
<proteinExistence type="predicted"/>
<evidence type="ECO:0000313" key="8">
    <source>
        <dbReference type="EMBL" id="KAK3927239.1"/>
    </source>
</evidence>
<evidence type="ECO:0000256" key="5">
    <source>
        <dbReference type="ARBA" id="ARBA00023136"/>
    </source>
</evidence>
<name>A0AAE1HTP6_9NEOP</name>
<feature type="compositionally biased region" description="Gly residues" evidence="6">
    <location>
        <begin position="57"/>
        <end position="77"/>
    </location>
</feature>
<keyword evidence="4 7" id="KW-1133">Transmembrane helix</keyword>
<keyword evidence="5 7" id="KW-0472">Membrane</keyword>
<dbReference type="InterPro" id="IPR024491">
    <property type="entry name" value="Se_SelK/SelG"/>
</dbReference>
<gene>
    <name evidence="8" type="ORF">KUF71_002786</name>
</gene>
<keyword evidence="2 7" id="KW-0812">Transmembrane</keyword>
<dbReference type="Pfam" id="PF10961">
    <property type="entry name" value="SelK_SelG"/>
    <property type="match status" value="1"/>
</dbReference>
<dbReference type="GO" id="GO:0005794">
    <property type="term" value="C:Golgi apparatus"/>
    <property type="evidence" value="ECO:0007669"/>
    <property type="project" value="TreeGrafter"/>
</dbReference>